<keyword evidence="1" id="KW-0472">Membrane</keyword>
<dbReference type="Pfam" id="PF11911">
    <property type="entry name" value="DUF3429"/>
    <property type="match status" value="1"/>
</dbReference>
<protein>
    <recommendedName>
        <fullName evidence="4">DUF3429 domain-containing protein</fullName>
    </recommendedName>
</protein>
<dbReference type="STRING" id="1121942.SAMN02745148_00631"/>
<dbReference type="RefSeq" id="WP_072819689.1">
    <property type="nucleotide sequence ID" value="NZ_FQUJ01000003.1"/>
</dbReference>
<proteinExistence type="predicted"/>
<evidence type="ECO:0000256" key="1">
    <source>
        <dbReference type="SAM" id="Phobius"/>
    </source>
</evidence>
<keyword evidence="3" id="KW-1185">Reference proteome</keyword>
<evidence type="ECO:0000313" key="3">
    <source>
        <dbReference type="Proteomes" id="UP000184346"/>
    </source>
</evidence>
<dbReference type="Proteomes" id="UP000184346">
    <property type="component" value="Unassembled WGS sequence"/>
</dbReference>
<feature type="transmembrane region" description="Helical" evidence="1">
    <location>
        <begin position="42"/>
        <end position="65"/>
    </location>
</feature>
<feature type="transmembrane region" description="Helical" evidence="1">
    <location>
        <begin position="129"/>
        <end position="150"/>
    </location>
</feature>
<dbReference type="InterPro" id="IPR021836">
    <property type="entry name" value="DUF3429"/>
</dbReference>
<keyword evidence="1" id="KW-0812">Transmembrane</keyword>
<organism evidence="2 3">
    <name type="scientific">Modicisalibacter ilicicola DSM 19980</name>
    <dbReference type="NCBI Taxonomy" id="1121942"/>
    <lineage>
        <taxon>Bacteria</taxon>
        <taxon>Pseudomonadati</taxon>
        <taxon>Pseudomonadota</taxon>
        <taxon>Gammaproteobacteria</taxon>
        <taxon>Oceanospirillales</taxon>
        <taxon>Halomonadaceae</taxon>
        <taxon>Modicisalibacter</taxon>
    </lineage>
</organism>
<dbReference type="OrthoDB" id="8591832at2"/>
<dbReference type="EMBL" id="FQUJ01000003">
    <property type="protein sequence ID" value="SHE56020.1"/>
    <property type="molecule type" value="Genomic_DNA"/>
</dbReference>
<sequence length="152" mass="16692">MFAIGPPRLPFLLGIAGLVPFLAGAIIVFVAPVLWQALAIKAFIFYSAVILSFLGGIHWGVAMGQEVSDTRGFKDRLLLSMVPSLLAWPALLLDYDDAALVLMIGFLLVRLYERQRSVAASLPAWYQRLRSLLTAIVVLCHLAVLARLTLMN</sequence>
<dbReference type="PANTHER" id="PTHR15887">
    <property type="entry name" value="TRANSMEMBRANE PROTEIN 69"/>
    <property type="match status" value="1"/>
</dbReference>
<evidence type="ECO:0000313" key="2">
    <source>
        <dbReference type="EMBL" id="SHE56020.1"/>
    </source>
</evidence>
<accession>A0A1M4UHI7</accession>
<feature type="transmembrane region" description="Helical" evidence="1">
    <location>
        <begin position="12"/>
        <end position="35"/>
    </location>
</feature>
<gene>
    <name evidence="2" type="ORF">SAMN02745148_00631</name>
</gene>
<evidence type="ECO:0008006" key="4">
    <source>
        <dbReference type="Google" id="ProtNLM"/>
    </source>
</evidence>
<reference evidence="2 3" key="1">
    <citation type="submission" date="2016-11" db="EMBL/GenBank/DDBJ databases">
        <authorList>
            <person name="Jaros S."/>
            <person name="Januszkiewicz K."/>
            <person name="Wedrychowicz H."/>
        </authorList>
    </citation>
    <scope>NUCLEOTIDE SEQUENCE [LARGE SCALE GENOMIC DNA]</scope>
    <source>
        <strain evidence="2 3">DSM 19980</strain>
    </source>
</reference>
<dbReference type="PANTHER" id="PTHR15887:SF1">
    <property type="entry name" value="TRANSMEMBRANE PROTEIN 69"/>
    <property type="match status" value="1"/>
</dbReference>
<feature type="transmembrane region" description="Helical" evidence="1">
    <location>
        <begin position="85"/>
        <end position="109"/>
    </location>
</feature>
<name>A0A1M4UHI7_9GAMM</name>
<keyword evidence="1" id="KW-1133">Transmembrane helix</keyword>
<dbReference type="AlphaFoldDB" id="A0A1M4UHI7"/>